<proteinExistence type="predicted"/>
<comment type="caution">
    <text evidence="1">The sequence shown here is derived from an EMBL/GenBank/DDBJ whole genome shotgun (WGS) entry which is preliminary data.</text>
</comment>
<gene>
    <name evidence="1" type="ORF">H4219_006360</name>
</gene>
<accession>A0A9W7ZI46</accession>
<sequence length="239" mass="27546">MPTSFYGLEKKIDKQAGYLRAVDWVDFLLYIVPTIVAELIDDPDDVKALISLVNACSKIESWTISEQEISEVEIHINKWHRHMLLRNAEGKIGDNFFTVSQHYLTHVPYIIRHCGPLRFFSSRPLERTIGHYTHRFKSRSSPGPHAGNILDSISMMNAYHRKYGETNSNHPTHRVYKQCLLKDINHLLGSVMLQQFIDLISNFFSRNLYNDINVNCDSQIILYSLVVTGTGEYGCESIR</sequence>
<name>A0A9W7ZI46_9FUNG</name>
<evidence type="ECO:0000313" key="1">
    <source>
        <dbReference type="EMBL" id="KAJ1909699.1"/>
    </source>
</evidence>
<reference evidence="1" key="1">
    <citation type="submission" date="2022-07" db="EMBL/GenBank/DDBJ databases">
        <title>Phylogenomic reconstructions and comparative analyses of Kickxellomycotina fungi.</title>
        <authorList>
            <person name="Reynolds N.K."/>
            <person name="Stajich J.E."/>
            <person name="Barry K."/>
            <person name="Grigoriev I.V."/>
            <person name="Crous P."/>
            <person name="Smith M.E."/>
        </authorList>
    </citation>
    <scope>NUCLEOTIDE SEQUENCE</scope>
    <source>
        <strain evidence="1">NBRC 100468</strain>
    </source>
</reference>
<feature type="non-terminal residue" evidence="1">
    <location>
        <position position="239"/>
    </location>
</feature>
<keyword evidence="2" id="KW-1185">Reference proteome</keyword>
<dbReference type="Proteomes" id="UP001150538">
    <property type="component" value="Unassembled WGS sequence"/>
</dbReference>
<evidence type="ECO:0000313" key="2">
    <source>
        <dbReference type="Proteomes" id="UP001150538"/>
    </source>
</evidence>
<organism evidence="1 2">
    <name type="scientific">Mycoemilia scoparia</name>
    <dbReference type="NCBI Taxonomy" id="417184"/>
    <lineage>
        <taxon>Eukaryota</taxon>
        <taxon>Fungi</taxon>
        <taxon>Fungi incertae sedis</taxon>
        <taxon>Zoopagomycota</taxon>
        <taxon>Kickxellomycotina</taxon>
        <taxon>Kickxellomycetes</taxon>
        <taxon>Kickxellales</taxon>
        <taxon>Kickxellaceae</taxon>
        <taxon>Mycoemilia</taxon>
    </lineage>
</organism>
<dbReference type="AlphaFoldDB" id="A0A9W7ZI46"/>
<protein>
    <submittedName>
        <fullName evidence="1">Uncharacterized protein</fullName>
    </submittedName>
</protein>
<dbReference type="EMBL" id="JANBPU010000704">
    <property type="protein sequence ID" value="KAJ1909699.1"/>
    <property type="molecule type" value="Genomic_DNA"/>
</dbReference>
<dbReference type="OrthoDB" id="2281940at2759"/>